<dbReference type="RefSeq" id="XP_056698474.1">
    <property type="nucleotide sequence ID" value="XM_056842496.1"/>
</dbReference>
<name>A0ABM3RS86_SPIOL</name>
<dbReference type="Proteomes" id="UP000813463">
    <property type="component" value="Chromosome 4"/>
</dbReference>
<reference evidence="3" key="2">
    <citation type="submission" date="2025-08" db="UniProtKB">
        <authorList>
            <consortium name="RefSeq"/>
        </authorList>
    </citation>
    <scope>IDENTIFICATION</scope>
    <source>
        <tissue evidence="3">Leaf</tissue>
    </source>
</reference>
<dbReference type="PANTHER" id="PTHR33116:SF84">
    <property type="entry name" value="RNA-DIRECTED DNA POLYMERASE"/>
    <property type="match status" value="1"/>
</dbReference>
<sequence>MHGEWTFSPDQVPAAFLEYYKCLLGTKLEARTSVKDQIVHNGPLVTAVMSSGLNAPFTKEEIKSALWDIDGGKAPGPDGFGSSFSKVFGVTLGKMLRVVLPDLIAQNQGAFDHSRFIAHNIMVCQDLVKGYERKNSSASCLIKMDVQKAYDTVEWDFVEEMMAALKFPAHFIKLIMQCVKSPRFSLNFEGGGGKKDFKYHPRCKGSKLNHLCFADDLILCCKGFFKFVYLMMQGFKLFPVTTGLQGSPSKTFVYYTGMSESNIHRILDMTGFSKGRFPFRYLGLPICSNKIIVGECEKIVENMCARIKIRSSRNMSFAGRLTLVNSVLMTLQTYWSRIMVLPKGVYNTINTICRNFLWKGTADATGPGKVAWGSICKSKKEGGLGLTNLKLWNIAAMGNHVWMVATKKDNMWVRWVNTVYIKDGNWWDYTPKVGDNWYWRAIGTVKEWMKRYLTEVQLSSMPKYAIKEAYCCLAPVVCKVPWTNAVWDKLSIPKHRFISWLAMLERLNTKDILVKMGITADMLCFLCGSAVENHKHLFFECHYSARCWLECSTKDGMQNAPKSLSGLF</sequence>
<dbReference type="PANTHER" id="PTHR33116">
    <property type="entry name" value="REVERSE TRANSCRIPTASE ZINC-BINDING DOMAIN-CONTAINING PROTEIN-RELATED-RELATED"/>
    <property type="match status" value="1"/>
</dbReference>
<evidence type="ECO:0000259" key="1">
    <source>
        <dbReference type="Pfam" id="PF13966"/>
    </source>
</evidence>
<organism evidence="2 3">
    <name type="scientific">Spinacia oleracea</name>
    <name type="common">Spinach</name>
    <dbReference type="NCBI Taxonomy" id="3562"/>
    <lineage>
        <taxon>Eukaryota</taxon>
        <taxon>Viridiplantae</taxon>
        <taxon>Streptophyta</taxon>
        <taxon>Embryophyta</taxon>
        <taxon>Tracheophyta</taxon>
        <taxon>Spermatophyta</taxon>
        <taxon>Magnoliopsida</taxon>
        <taxon>eudicotyledons</taxon>
        <taxon>Gunneridae</taxon>
        <taxon>Pentapetalae</taxon>
        <taxon>Caryophyllales</taxon>
        <taxon>Chenopodiaceae</taxon>
        <taxon>Chenopodioideae</taxon>
        <taxon>Anserineae</taxon>
        <taxon>Spinacia</taxon>
    </lineage>
</organism>
<dbReference type="InterPro" id="IPR026960">
    <property type="entry name" value="RVT-Znf"/>
</dbReference>
<accession>A0ABM3RS86</accession>
<keyword evidence="2" id="KW-1185">Reference proteome</keyword>
<reference evidence="2" key="1">
    <citation type="journal article" date="2021" name="Nat. Commun.">
        <title>Genomic analyses provide insights into spinach domestication and the genetic basis of agronomic traits.</title>
        <authorList>
            <person name="Cai X."/>
            <person name="Sun X."/>
            <person name="Xu C."/>
            <person name="Sun H."/>
            <person name="Wang X."/>
            <person name="Ge C."/>
            <person name="Zhang Z."/>
            <person name="Wang Q."/>
            <person name="Fei Z."/>
            <person name="Jiao C."/>
            <person name="Wang Q."/>
        </authorList>
    </citation>
    <scope>NUCLEOTIDE SEQUENCE [LARGE SCALE GENOMIC DNA]</scope>
    <source>
        <strain evidence="2">cv. Varoflay</strain>
    </source>
</reference>
<gene>
    <name evidence="3" type="primary">LOC130472074</name>
</gene>
<evidence type="ECO:0000313" key="2">
    <source>
        <dbReference type="Proteomes" id="UP000813463"/>
    </source>
</evidence>
<feature type="domain" description="Reverse transcriptase zinc-binding" evidence="1">
    <location>
        <begin position="464"/>
        <end position="548"/>
    </location>
</feature>
<dbReference type="GeneID" id="130472074"/>
<protein>
    <recommendedName>
        <fullName evidence="1">Reverse transcriptase zinc-binding domain-containing protein</fullName>
    </recommendedName>
</protein>
<dbReference type="Pfam" id="PF13966">
    <property type="entry name" value="zf-RVT"/>
    <property type="match status" value="1"/>
</dbReference>
<evidence type="ECO:0000313" key="3">
    <source>
        <dbReference type="RefSeq" id="XP_056698474.1"/>
    </source>
</evidence>
<proteinExistence type="predicted"/>